<dbReference type="Proteomes" id="UP000031668">
    <property type="component" value="Unassembled WGS sequence"/>
</dbReference>
<evidence type="ECO:0000313" key="4">
    <source>
        <dbReference type="Proteomes" id="UP000031668"/>
    </source>
</evidence>
<dbReference type="EMBL" id="JWZT01000358">
    <property type="protein sequence ID" value="KII74579.1"/>
    <property type="molecule type" value="Genomic_DNA"/>
</dbReference>
<dbReference type="PANTHER" id="PTHR19134">
    <property type="entry name" value="RECEPTOR-TYPE TYROSINE-PROTEIN PHOSPHATASE"/>
    <property type="match status" value="1"/>
</dbReference>
<gene>
    <name evidence="3" type="ORF">RF11_16189</name>
</gene>
<proteinExistence type="predicted"/>
<dbReference type="OrthoDB" id="9450131at2759"/>
<dbReference type="SMART" id="SM00404">
    <property type="entry name" value="PTPc_motif"/>
    <property type="match status" value="1"/>
</dbReference>
<dbReference type="PROSITE" id="PS00383">
    <property type="entry name" value="TYR_PHOSPHATASE_1"/>
    <property type="match status" value="1"/>
</dbReference>
<dbReference type="OMA" id="QFCWKTI"/>
<dbReference type="InterPro" id="IPR050348">
    <property type="entry name" value="Protein-Tyr_Phosphatase"/>
</dbReference>
<dbReference type="SUPFAM" id="SSF52799">
    <property type="entry name" value="(Phosphotyrosine protein) phosphatases II"/>
    <property type="match status" value="1"/>
</dbReference>
<evidence type="ECO:0000259" key="2">
    <source>
        <dbReference type="PROSITE" id="PS50056"/>
    </source>
</evidence>
<protein>
    <submittedName>
        <fullName evidence="3">Tyrosine-protein phosphatase non-receptor type 1</fullName>
    </submittedName>
</protein>
<dbReference type="InterPro" id="IPR003595">
    <property type="entry name" value="Tyr_Pase_cat"/>
</dbReference>
<dbReference type="PROSITE" id="PS50055">
    <property type="entry name" value="TYR_PHOSPHATASE_PTP"/>
    <property type="match status" value="1"/>
</dbReference>
<dbReference type="InterPro" id="IPR000387">
    <property type="entry name" value="Tyr_Pase_dom"/>
</dbReference>
<dbReference type="PANTHER" id="PTHR19134:SF449">
    <property type="entry name" value="TYROSINE-PROTEIN PHOSPHATASE 1"/>
    <property type="match status" value="1"/>
</dbReference>
<comment type="caution">
    <text evidence="3">The sequence shown here is derived from an EMBL/GenBank/DDBJ whole genome shotgun (WGS) entry which is preliminary data.</text>
</comment>
<name>A0A0C2J9T2_THEKT</name>
<dbReference type="AlphaFoldDB" id="A0A0C2J9T2"/>
<dbReference type="GO" id="GO:0004725">
    <property type="term" value="F:protein tyrosine phosphatase activity"/>
    <property type="evidence" value="ECO:0007669"/>
    <property type="project" value="InterPro"/>
</dbReference>
<dbReference type="Gene3D" id="3.90.190.10">
    <property type="entry name" value="Protein tyrosine phosphatase superfamily"/>
    <property type="match status" value="1"/>
</dbReference>
<evidence type="ECO:0000259" key="1">
    <source>
        <dbReference type="PROSITE" id="PS50055"/>
    </source>
</evidence>
<dbReference type="SMART" id="SM00194">
    <property type="entry name" value="PTPc"/>
    <property type="match status" value="1"/>
</dbReference>
<dbReference type="InterPro" id="IPR000242">
    <property type="entry name" value="PTP_cat"/>
</dbReference>
<feature type="domain" description="Tyrosine-protein phosphatase" evidence="1">
    <location>
        <begin position="1"/>
        <end position="262"/>
    </location>
</feature>
<organism evidence="3 4">
    <name type="scientific">Thelohanellus kitauei</name>
    <name type="common">Myxosporean</name>
    <dbReference type="NCBI Taxonomy" id="669202"/>
    <lineage>
        <taxon>Eukaryota</taxon>
        <taxon>Metazoa</taxon>
        <taxon>Cnidaria</taxon>
        <taxon>Myxozoa</taxon>
        <taxon>Myxosporea</taxon>
        <taxon>Bivalvulida</taxon>
        <taxon>Platysporina</taxon>
        <taxon>Myxobolidae</taxon>
        <taxon>Thelohanellus</taxon>
    </lineage>
</organism>
<dbReference type="InterPro" id="IPR016130">
    <property type="entry name" value="Tyr_Pase_AS"/>
</dbReference>
<keyword evidence="4" id="KW-1185">Reference proteome</keyword>
<dbReference type="Pfam" id="PF00102">
    <property type="entry name" value="Y_phosphatase"/>
    <property type="match status" value="1"/>
</dbReference>
<dbReference type="CDD" id="cd00047">
    <property type="entry name" value="PTPc"/>
    <property type="match status" value="1"/>
</dbReference>
<dbReference type="PROSITE" id="PS50056">
    <property type="entry name" value="TYR_PHOSPHATASE_2"/>
    <property type="match status" value="1"/>
</dbReference>
<accession>A0A0C2J9T2</accession>
<keyword evidence="3" id="KW-0675">Receptor</keyword>
<feature type="domain" description="Tyrosine specific protein phosphatases" evidence="2">
    <location>
        <begin position="174"/>
        <end position="253"/>
    </location>
</feature>
<dbReference type="InterPro" id="IPR029021">
    <property type="entry name" value="Prot-tyrosine_phosphatase-like"/>
</dbReference>
<sequence length="336" mass="39296">MLQYIDEESEFTYQHLSTKEAKAPSNIRFNRYSNIHPYDISRVQLTGENEDRTDYINANCIKIPNSNKRYIACQHPMESTAKHFWQMVWEQNVTIIVMLNCLSERNHIQYWPHSYTSKNYGSYIVSVMSERSNETYELRQLEITYTKDASGRKQTVYHYAYKNWSDFGVPKSIQDFLTLMNDVNTQYQELALDSPIVVHCSAGVGRTGTYMLIDSCYQQFLAGNNGDNMNPMYTLTDMRQYRKGLVQTSAQLRFAYHAIGSLIRQRNQHQIDRNAKRTEGMSKTNFSKKTRTFPETTTHTILENEPNTNGLSHNPGLFFRKYTPQTDQYFDLTKSK</sequence>
<dbReference type="PRINTS" id="PR00700">
    <property type="entry name" value="PRTYPHPHTASE"/>
</dbReference>
<reference evidence="3 4" key="1">
    <citation type="journal article" date="2014" name="Genome Biol. Evol.">
        <title>The genome of the myxosporean Thelohanellus kitauei shows adaptations to nutrient acquisition within its fish host.</title>
        <authorList>
            <person name="Yang Y."/>
            <person name="Xiong J."/>
            <person name="Zhou Z."/>
            <person name="Huo F."/>
            <person name="Miao W."/>
            <person name="Ran C."/>
            <person name="Liu Y."/>
            <person name="Zhang J."/>
            <person name="Feng J."/>
            <person name="Wang M."/>
            <person name="Wang M."/>
            <person name="Wang L."/>
            <person name="Yao B."/>
        </authorList>
    </citation>
    <scope>NUCLEOTIDE SEQUENCE [LARGE SCALE GENOMIC DNA]</scope>
    <source>
        <strain evidence="3">Wuqing</strain>
    </source>
</reference>
<evidence type="ECO:0000313" key="3">
    <source>
        <dbReference type="EMBL" id="KII74579.1"/>
    </source>
</evidence>